<gene>
    <name evidence="2" type="ORF">E2636_00030</name>
</gene>
<keyword evidence="3" id="KW-1185">Reference proteome</keyword>
<evidence type="ECO:0008006" key="4">
    <source>
        <dbReference type="Google" id="ProtNLM"/>
    </source>
</evidence>
<sequence>MINIGGIYMALIKEFRFSYTHLLITLLLFSTSFTSYENALTITLVFLLIINVTCFTNEYLVIQYYRKNKEKKSNKGYANFIMLQTFLTLIMFLVFKFVIFS</sequence>
<feature type="transmembrane region" description="Helical" evidence="1">
    <location>
        <begin position="42"/>
        <end position="65"/>
    </location>
</feature>
<dbReference type="EMBL" id="CP038015">
    <property type="protein sequence ID" value="QBP39637.1"/>
    <property type="molecule type" value="Genomic_DNA"/>
</dbReference>
<evidence type="ECO:0000313" key="3">
    <source>
        <dbReference type="Proteomes" id="UP000294292"/>
    </source>
</evidence>
<feature type="transmembrane region" description="Helical" evidence="1">
    <location>
        <begin position="17"/>
        <end position="36"/>
    </location>
</feature>
<name>A0A4P6ZTV1_9BACL</name>
<dbReference type="AlphaFoldDB" id="A0A4P6ZTV1"/>
<feature type="transmembrane region" description="Helical" evidence="1">
    <location>
        <begin position="77"/>
        <end position="99"/>
    </location>
</feature>
<reference evidence="2 3" key="1">
    <citation type="submission" date="2019-03" db="EMBL/GenBank/DDBJ databases">
        <title>Complete genome sequence of Paenisporosarcina antarctica CGMCC 1.6503T.</title>
        <authorList>
            <person name="Rong J.-C."/>
            <person name="Chi N.-Y."/>
            <person name="Zhang Q.-F."/>
        </authorList>
    </citation>
    <scope>NUCLEOTIDE SEQUENCE [LARGE SCALE GENOMIC DNA]</scope>
    <source>
        <strain evidence="2 3">CGMCC 1.6503</strain>
    </source>
</reference>
<accession>A0A4P6ZTV1</accession>
<proteinExistence type="predicted"/>
<dbReference type="OrthoDB" id="9812495at2"/>
<dbReference type="Proteomes" id="UP000294292">
    <property type="component" value="Chromosome"/>
</dbReference>
<keyword evidence="1" id="KW-1133">Transmembrane helix</keyword>
<organism evidence="2 3">
    <name type="scientific">Paenisporosarcina antarctica</name>
    <dbReference type="NCBI Taxonomy" id="417367"/>
    <lineage>
        <taxon>Bacteria</taxon>
        <taxon>Bacillati</taxon>
        <taxon>Bacillota</taxon>
        <taxon>Bacilli</taxon>
        <taxon>Bacillales</taxon>
        <taxon>Caryophanaceae</taxon>
        <taxon>Paenisporosarcina</taxon>
    </lineage>
</organism>
<evidence type="ECO:0000313" key="2">
    <source>
        <dbReference type="EMBL" id="QBP39637.1"/>
    </source>
</evidence>
<keyword evidence="1" id="KW-0812">Transmembrane</keyword>
<keyword evidence="1" id="KW-0472">Membrane</keyword>
<dbReference type="KEGG" id="panc:E2636_00030"/>
<protein>
    <recommendedName>
        <fullName evidence="4">DUF4181 domain-containing protein</fullName>
    </recommendedName>
</protein>
<evidence type="ECO:0000256" key="1">
    <source>
        <dbReference type="SAM" id="Phobius"/>
    </source>
</evidence>